<name>A0A6C0D6Y5_9ZZZZ</name>
<proteinExistence type="predicted"/>
<sequence length="136" mass="16147">MKRIKSAPANIAEMVNRKKPTLEKSSEKIVLIIPKQIAPLKNQKIVEKTFNSIMIDYINDKQILNHNDEEALLLSILYYYFCEKIFTKNNLREFIMFITQTLIKYIFTHSLHEFFINNKDLVIEKIRLIENISIDL</sequence>
<accession>A0A6C0D6Y5</accession>
<dbReference type="AlphaFoldDB" id="A0A6C0D6Y5"/>
<reference evidence="1" key="1">
    <citation type="journal article" date="2020" name="Nature">
        <title>Giant virus diversity and host interactions through global metagenomics.</title>
        <authorList>
            <person name="Schulz F."/>
            <person name="Roux S."/>
            <person name="Paez-Espino D."/>
            <person name="Jungbluth S."/>
            <person name="Walsh D.A."/>
            <person name="Denef V.J."/>
            <person name="McMahon K.D."/>
            <person name="Konstantinidis K.T."/>
            <person name="Eloe-Fadrosh E.A."/>
            <person name="Kyrpides N.C."/>
            <person name="Woyke T."/>
        </authorList>
    </citation>
    <scope>NUCLEOTIDE SEQUENCE</scope>
    <source>
        <strain evidence="1">GVMAG-M-3300023174-116</strain>
    </source>
</reference>
<evidence type="ECO:0000313" key="1">
    <source>
        <dbReference type="EMBL" id="QHT11679.1"/>
    </source>
</evidence>
<dbReference type="EMBL" id="MN739536">
    <property type="protein sequence ID" value="QHT11679.1"/>
    <property type="molecule type" value="Genomic_DNA"/>
</dbReference>
<organism evidence="1">
    <name type="scientific">viral metagenome</name>
    <dbReference type="NCBI Taxonomy" id="1070528"/>
    <lineage>
        <taxon>unclassified sequences</taxon>
        <taxon>metagenomes</taxon>
        <taxon>organismal metagenomes</taxon>
    </lineage>
</organism>
<protein>
    <submittedName>
        <fullName evidence="1">Uncharacterized protein</fullName>
    </submittedName>
</protein>